<evidence type="ECO:0000259" key="1">
    <source>
        <dbReference type="Pfam" id="PF03372"/>
    </source>
</evidence>
<evidence type="ECO:0000313" key="3">
    <source>
        <dbReference type="Proteomes" id="UP000189818"/>
    </source>
</evidence>
<keyword evidence="2" id="KW-0540">Nuclease</keyword>
<organism evidence="2 3">
    <name type="scientific">Rhizorhabdus histidinilytica</name>
    <dbReference type="NCBI Taxonomy" id="439228"/>
    <lineage>
        <taxon>Bacteria</taxon>
        <taxon>Pseudomonadati</taxon>
        <taxon>Pseudomonadota</taxon>
        <taxon>Alphaproteobacteria</taxon>
        <taxon>Sphingomonadales</taxon>
        <taxon>Sphingomonadaceae</taxon>
        <taxon>Rhizorhabdus</taxon>
    </lineage>
</organism>
<dbReference type="PANTHER" id="PTHR16320:SF23">
    <property type="entry name" value="SPHINGOMYELINASE C 1"/>
    <property type="match status" value="1"/>
</dbReference>
<keyword evidence="2" id="KW-0255">Endonuclease</keyword>
<keyword evidence="2" id="KW-0378">Hydrolase</keyword>
<dbReference type="GO" id="GO:0004519">
    <property type="term" value="F:endonuclease activity"/>
    <property type="evidence" value="ECO:0007669"/>
    <property type="project" value="UniProtKB-KW"/>
</dbReference>
<dbReference type="Proteomes" id="UP000189818">
    <property type="component" value="Unassembled WGS sequence"/>
</dbReference>
<name>A0A1T5BR26_9SPHN</name>
<reference evidence="3" key="1">
    <citation type="submission" date="2017-02" db="EMBL/GenBank/DDBJ databases">
        <authorList>
            <person name="Varghese N."/>
            <person name="Submissions S."/>
        </authorList>
    </citation>
    <scope>NUCLEOTIDE SEQUENCE [LARGE SCALE GENOMIC DNA]</scope>
    <source>
        <strain evidence="3">UM2</strain>
    </source>
</reference>
<dbReference type="GO" id="GO:0004767">
    <property type="term" value="F:sphingomyelin phosphodiesterase activity"/>
    <property type="evidence" value="ECO:0007669"/>
    <property type="project" value="InterPro"/>
</dbReference>
<dbReference type="InterPro" id="IPR038772">
    <property type="entry name" value="Sph/SMPD2-like"/>
</dbReference>
<dbReference type="Gene3D" id="3.60.10.10">
    <property type="entry name" value="Endonuclease/exonuclease/phosphatase"/>
    <property type="match status" value="1"/>
</dbReference>
<protein>
    <submittedName>
        <fullName evidence="2">Metal-dependent hydrolase, endonuclease/exonuclease/phosphatase family</fullName>
    </submittedName>
</protein>
<dbReference type="EMBL" id="FUYM01000003">
    <property type="protein sequence ID" value="SKB49561.1"/>
    <property type="molecule type" value="Genomic_DNA"/>
</dbReference>
<dbReference type="RefSeq" id="WP_079647533.1">
    <property type="nucleotide sequence ID" value="NZ_FUYM01000003.1"/>
</dbReference>
<feature type="domain" description="Endonuclease/exonuclease/phosphatase" evidence="1">
    <location>
        <begin position="53"/>
        <end position="254"/>
    </location>
</feature>
<dbReference type="InterPro" id="IPR036691">
    <property type="entry name" value="Endo/exonu/phosph_ase_sf"/>
</dbReference>
<sequence>MDGIVRQGLSRRQGVLVLLLGCLLLLLATRGAAREQPALLRPAPRGDAGLSVMTYNVEGLPWPARFGRGAALARIGERLAALRAAGAQPRIVLLQEAFSDDAKAIRTASGYPYAAVGPDSAPAGPSALSPVDSAFAAEASFLKGERSGKLLDSGLVILSDYPILSVRRAAFPATACAGFDCLANKGMVMAVVTVPGGPGPIAVVNLHLNSKRASGVAIERADAAFGQQVAALDRFLAANHVPGMPMIVGGDFNIGRSATRRVMVMEVLARHHGAMPADALSACTGACRDGLSADAREARRRAKDWQFLIPGAAADLAVRRIATPFGREADGSMLSDHVGYTAYLTMAATDPV</sequence>
<gene>
    <name evidence="2" type="ORF">SAMN06295920_103210</name>
</gene>
<dbReference type="OrthoDB" id="7181414at2"/>
<dbReference type="AlphaFoldDB" id="A0A1T5BR26"/>
<proteinExistence type="predicted"/>
<dbReference type="STRING" id="439228.SAMN06295920_103210"/>
<dbReference type="PANTHER" id="PTHR16320">
    <property type="entry name" value="SPHINGOMYELINASE FAMILY MEMBER"/>
    <property type="match status" value="1"/>
</dbReference>
<dbReference type="SUPFAM" id="SSF56219">
    <property type="entry name" value="DNase I-like"/>
    <property type="match status" value="1"/>
</dbReference>
<evidence type="ECO:0000313" key="2">
    <source>
        <dbReference type="EMBL" id="SKB49561.1"/>
    </source>
</evidence>
<keyword evidence="3" id="KW-1185">Reference proteome</keyword>
<dbReference type="InterPro" id="IPR005135">
    <property type="entry name" value="Endo/exonuclease/phosphatase"/>
</dbReference>
<accession>A0A1T5BR26</accession>
<keyword evidence="2" id="KW-0269">Exonuclease</keyword>
<dbReference type="Pfam" id="PF03372">
    <property type="entry name" value="Exo_endo_phos"/>
    <property type="match status" value="1"/>
</dbReference>
<dbReference type="GO" id="GO:0004527">
    <property type="term" value="F:exonuclease activity"/>
    <property type="evidence" value="ECO:0007669"/>
    <property type="project" value="UniProtKB-KW"/>
</dbReference>